<dbReference type="Proteomes" id="UP000837857">
    <property type="component" value="Chromosome 9"/>
</dbReference>
<evidence type="ECO:0000313" key="1">
    <source>
        <dbReference type="EMBL" id="CAH2076200.1"/>
    </source>
</evidence>
<organism evidence="1 2">
    <name type="scientific">Iphiclides podalirius</name>
    <name type="common">scarce swallowtail</name>
    <dbReference type="NCBI Taxonomy" id="110791"/>
    <lineage>
        <taxon>Eukaryota</taxon>
        <taxon>Metazoa</taxon>
        <taxon>Ecdysozoa</taxon>
        <taxon>Arthropoda</taxon>
        <taxon>Hexapoda</taxon>
        <taxon>Insecta</taxon>
        <taxon>Pterygota</taxon>
        <taxon>Neoptera</taxon>
        <taxon>Endopterygota</taxon>
        <taxon>Lepidoptera</taxon>
        <taxon>Glossata</taxon>
        <taxon>Ditrysia</taxon>
        <taxon>Papilionoidea</taxon>
        <taxon>Papilionidae</taxon>
        <taxon>Papilioninae</taxon>
        <taxon>Iphiclides</taxon>
    </lineage>
</organism>
<evidence type="ECO:0000313" key="2">
    <source>
        <dbReference type="Proteomes" id="UP000837857"/>
    </source>
</evidence>
<sequence length="78" mass="8797">MSRDKGDPKMIIRSEYSSGLARETTGGYCQRTPQSRLQTEECKTLLWIEVHPALARSTMFIGVTSSLGNVNSHYDYLI</sequence>
<protein>
    <submittedName>
        <fullName evidence="1">Uncharacterized protein</fullName>
    </submittedName>
</protein>
<proteinExistence type="predicted"/>
<dbReference type="EMBL" id="OW152821">
    <property type="protein sequence ID" value="CAH2076200.1"/>
    <property type="molecule type" value="Genomic_DNA"/>
</dbReference>
<name>A0ABN8J579_9NEOP</name>
<gene>
    <name evidence="1" type="ORF">IPOD504_LOCUS17178</name>
</gene>
<reference evidence="1" key="1">
    <citation type="submission" date="2022-03" db="EMBL/GenBank/DDBJ databases">
        <authorList>
            <person name="Martin H S."/>
        </authorList>
    </citation>
    <scope>NUCLEOTIDE SEQUENCE</scope>
</reference>
<keyword evidence="2" id="KW-1185">Reference proteome</keyword>
<accession>A0ABN8J579</accession>
<feature type="non-terminal residue" evidence="1">
    <location>
        <position position="78"/>
    </location>
</feature>